<evidence type="ECO:0000256" key="1">
    <source>
        <dbReference type="SAM" id="MobiDB-lite"/>
    </source>
</evidence>
<proteinExistence type="predicted"/>
<keyword evidence="3" id="KW-1185">Reference proteome</keyword>
<gene>
    <name evidence="2" type="ORF">LITE_LOCUS2566</name>
</gene>
<evidence type="ECO:0000313" key="3">
    <source>
        <dbReference type="Proteomes" id="UP001154282"/>
    </source>
</evidence>
<dbReference type="AlphaFoldDB" id="A0AAV0H7K2"/>
<feature type="compositionally biased region" description="Acidic residues" evidence="1">
    <location>
        <begin position="179"/>
        <end position="191"/>
    </location>
</feature>
<feature type="compositionally biased region" description="Basic and acidic residues" evidence="1">
    <location>
        <begin position="109"/>
        <end position="119"/>
    </location>
</feature>
<dbReference type="Proteomes" id="UP001154282">
    <property type="component" value="Unassembled WGS sequence"/>
</dbReference>
<dbReference type="EMBL" id="CAMGYJ010000002">
    <property type="protein sequence ID" value="CAI0380195.1"/>
    <property type="molecule type" value="Genomic_DNA"/>
</dbReference>
<feature type="compositionally biased region" description="Basic residues" evidence="1">
    <location>
        <begin position="99"/>
        <end position="108"/>
    </location>
</feature>
<feature type="region of interest" description="Disordered" evidence="1">
    <location>
        <begin position="57"/>
        <end position="207"/>
    </location>
</feature>
<comment type="caution">
    <text evidence="2">The sequence shown here is derived from an EMBL/GenBank/DDBJ whole genome shotgun (WGS) entry which is preliminary data.</text>
</comment>
<reference evidence="2" key="1">
    <citation type="submission" date="2022-08" db="EMBL/GenBank/DDBJ databases">
        <authorList>
            <person name="Gutierrez-Valencia J."/>
        </authorList>
    </citation>
    <scope>NUCLEOTIDE SEQUENCE</scope>
</reference>
<organism evidence="2 3">
    <name type="scientific">Linum tenue</name>
    <dbReference type="NCBI Taxonomy" id="586396"/>
    <lineage>
        <taxon>Eukaryota</taxon>
        <taxon>Viridiplantae</taxon>
        <taxon>Streptophyta</taxon>
        <taxon>Embryophyta</taxon>
        <taxon>Tracheophyta</taxon>
        <taxon>Spermatophyta</taxon>
        <taxon>Magnoliopsida</taxon>
        <taxon>eudicotyledons</taxon>
        <taxon>Gunneridae</taxon>
        <taxon>Pentapetalae</taxon>
        <taxon>rosids</taxon>
        <taxon>fabids</taxon>
        <taxon>Malpighiales</taxon>
        <taxon>Linaceae</taxon>
        <taxon>Linum</taxon>
    </lineage>
</organism>
<evidence type="ECO:0000313" key="2">
    <source>
        <dbReference type="EMBL" id="CAI0380195.1"/>
    </source>
</evidence>
<feature type="compositionally biased region" description="Basic residues" evidence="1">
    <location>
        <begin position="131"/>
        <end position="140"/>
    </location>
</feature>
<feature type="compositionally biased region" description="Basic and acidic residues" evidence="1">
    <location>
        <begin position="141"/>
        <end position="151"/>
    </location>
</feature>
<name>A0AAV0H7K2_9ROSI</name>
<feature type="compositionally biased region" description="Polar residues" evidence="1">
    <location>
        <begin position="80"/>
        <end position="96"/>
    </location>
</feature>
<protein>
    <submittedName>
        <fullName evidence="2">Uncharacterized protein</fullName>
    </submittedName>
</protein>
<sequence length="223" mass="24118">MHCLLHLHHNGHCPPHLPLLLQGVLPVFASVALICSRFLSILLIKLSFLNSGSVSGFASPVHGPRTRPRDAFVPCPPASQSPDRPTGVSQTPVCSTKSDRKRSRKTTPRKAEAKSRPDEVSQAPVCSPKSDRKRSRKTTPRKAEPKSRESSPNRAHSIRRRRLVTHSGPVGAPAGPDVNIDDTGELDDPVSDQDGSPGLSQSVYKPYSRLQCCSKTSPCAVVS</sequence>
<accession>A0AAV0H7K2</accession>